<proteinExistence type="predicted"/>
<comment type="caution">
    <text evidence="2">The sequence shown here is derived from an EMBL/GenBank/DDBJ whole genome shotgun (WGS) entry which is preliminary data.</text>
</comment>
<gene>
    <name evidence="2" type="ORF">WAZ07_16885</name>
</gene>
<dbReference type="PANTHER" id="PTHR36113:SF1">
    <property type="entry name" value="GLYOXALASE_BLEOMYCIN RESISTANCE PROTEIN_DIOXYGENASE"/>
    <property type="match status" value="1"/>
</dbReference>
<keyword evidence="3" id="KW-1185">Reference proteome</keyword>
<dbReference type="Gene3D" id="3.10.180.10">
    <property type="entry name" value="2,3-Dihydroxybiphenyl 1,2-Dioxygenase, domain 1"/>
    <property type="match status" value="1"/>
</dbReference>
<organism evidence="2 3">
    <name type="scientific">Bacillus bruguierae</name>
    <dbReference type="NCBI Taxonomy" id="3127667"/>
    <lineage>
        <taxon>Bacteria</taxon>
        <taxon>Bacillati</taxon>
        <taxon>Bacillota</taxon>
        <taxon>Bacilli</taxon>
        <taxon>Bacillales</taxon>
        <taxon>Bacillaceae</taxon>
        <taxon>Bacillus</taxon>
    </lineage>
</organism>
<protein>
    <submittedName>
        <fullName evidence="2">VOC family protein</fullName>
    </submittedName>
</protein>
<dbReference type="Pfam" id="PF00903">
    <property type="entry name" value="Glyoxalase"/>
    <property type="match status" value="1"/>
</dbReference>
<evidence type="ECO:0000313" key="3">
    <source>
        <dbReference type="Proteomes" id="UP001372526"/>
    </source>
</evidence>
<dbReference type="SUPFAM" id="SSF54593">
    <property type="entry name" value="Glyoxalase/Bleomycin resistance protein/Dihydroxybiphenyl dioxygenase"/>
    <property type="match status" value="1"/>
</dbReference>
<dbReference type="InterPro" id="IPR004360">
    <property type="entry name" value="Glyas_Fos-R_dOase_dom"/>
</dbReference>
<dbReference type="InterPro" id="IPR037523">
    <property type="entry name" value="VOC_core"/>
</dbReference>
<feature type="domain" description="VOC" evidence="1">
    <location>
        <begin position="2"/>
        <end position="126"/>
    </location>
</feature>
<dbReference type="PANTHER" id="PTHR36113">
    <property type="entry name" value="LYASE, PUTATIVE-RELATED-RELATED"/>
    <property type="match status" value="1"/>
</dbReference>
<dbReference type="PROSITE" id="PS51819">
    <property type="entry name" value="VOC"/>
    <property type="match status" value="1"/>
</dbReference>
<evidence type="ECO:0000259" key="1">
    <source>
        <dbReference type="PROSITE" id="PS51819"/>
    </source>
</evidence>
<dbReference type="EMBL" id="JBAWSX010000010">
    <property type="protein sequence ID" value="MEI4802955.1"/>
    <property type="molecule type" value="Genomic_DNA"/>
</dbReference>
<accession>A0ABU8FMR1</accession>
<dbReference type="InterPro" id="IPR051332">
    <property type="entry name" value="Fosfomycin_Res_Enzymes"/>
</dbReference>
<evidence type="ECO:0000313" key="2">
    <source>
        <dbReference type="EMBL" id="MEI4802955.1"/>
    </source>
</evidence>
<dbReference type="RefSeq" id="WP_336473394.1">
    <property type="nucleotide sequence ID" value="NZ_JBAWSX010000010.1"/>
</dbReference>
<reference evidence="2 3" key="1">
    <citation type="submission" date="2024-01" db="EMBL/GenBank/DDBJ databases">
        <title>Seven novel Bacillus-like species.</title>
        <authorList>
            <person name="Liu G."/>
        </authorList>
    </citation>
    <scope>NUCLEOTIDE SEQUENCE [LARGE SCALE GENOMIC DNA]</scope>
    <source>
        <strain evidence="2 3">FJAT-51639</strain>
    </source>
</reference>
<sequence>MKIEHIAIWVNDLEVMRTFYTKYFKGKANNLYRNETKQFESYFITFETGARIEIMRKKGVKNKPKNEITGYAHFAFSVGSKDNVNRLTETLRKAGYPILSEPRFTGDGYYESVVSDPEGNQIEITI</sequence>
<dbReference type="InterPro" id="IPR029068">
    <property type="entry name" value="Glyas_Bleomycin-R_OHBP_Dase"/>
</dbReference>
<name>A0ABU8FMR1_9BACI</name>
<dbReference type="Proteomes" id="UP001372526">
    <property type="component" value="Unassembled WGS sequence"/>
</dbReference>